<evidence type="ECO:0000313" key="13">
    <source>
        <dbReference type="Proteomes" id="UP001149813"/>
    </source>
</evidence>
<dbReference type="Pfam" id="PF00270">
    <property type="entry name" value="DEAD"/>
    <property type="match status" value="1"/>
</dbReference>
<comment type="domain">
    <text evidence="7">The Q motif is unique to and characteristic of the DEAD box family of RNA helicases and controls ATP binding and hydrolysis.</text>
</comment>
<evidence type="ECO:0000256" key="6">
    <source>
        <dbReference type="PROSITE-ProRule" id="PRU00552"/>
    </source>
</evidence>
<proteinExistence type="inferred from homology"/>
<evidence type="ECO:0000256" key="7">
    <source>
        <dbReference type="RuleBase" id="RU365068"/>
    </source>
</evidence>
<dbReference type="Proteomes" id="UP001149813">
    <property type="component" value="Unassembled WGS sequence"/>
</dbReference>
<dbReference type="EMBL" id="JANBOJ010000195">
    <property type="protein sequence ID" value="KAJ1721137.1"/>
    <property type="molecule type" value="Genomic_DNA"/>
</dbReference>
<feature type="region of interest" description="Disordered" evidence="8">
    <location>
        <begin position="693"/>
        <end position="712"/>
    </location>
</feature>
<evidence type="ECO:0000256" key="3">
    <source>
        <dbReference type="ARBA" id="ARBA00022806"/>
    </source>
</evidence>
<gene>
    <name evidence="12" type="primary">MAK5</name>
    <name evidence="12" type="ORF">LPJ53_004322</name>
</gene>
<feature type="compositionally biased region" description="Basic residues" evidence="8">
    <location>
        <begin position="1"/>
        <end position="19"/>
    </location>
</feature>
<evidence type="ECO:0000256" key="8">
    <source>
        <dbReference type="SAM" id="MobiDB-lite"/>
    </source>
</evidence>
<sequence length="783" mass="87361">MSSHKPATHTRGSKRRRAAPKSQPAQPAEQAEQSWADLTLNPPPMPTTPSSAASTSTPVEAVDWDWTNVAMPSHIPGADNDMGGMVSFQEIDGVDCVWEQDAASGGRTLKFVKTTGAKKSKKNNAKQTPSKRRRAGPVITTTQYDSEDDADDAFASAVDWDTFVAVDDFTEELAAEGKLVSIGSAMRAAEAEQSEDVESADQPDDEEDDDNDDNSNEDSDSEGSAMDIEDPDVDVSQWEVFGISPLLLRALKHLGFAQPTEIQAKTLHKAMNGRDIIGAAETGSGKTLAFGIPMLQHIAQRTGPWTAPTGLVLAPTRELAIQVKDHLQAMSRFQRAHIVAIVGGMSQAKQERMLNSSPDIIVATPGRLWELVSTNDTYLAYLRSISYLAVDEADRMLEPGHFKELKFIFKAVNEVRLDKESVRRQTFVFSATLLKDMQLQKRQLSAKAAKRMQGKPAAGSMEDLVERVGFQDSRPHFVDVTRADVTAQTLVEARIDCLANEKDNYLYYFLVRYPGRSLVFVNSIDTIRRMMPMLRLLRIEAFGLHAQMEQRQRLKNIDRFRDTENAVLVASDVAARGLDIPMVDHVIHYQIPRSGDLYVHRSGRTARARHEGLAIMMVSPEERKLYYKMCAKLDKNIAPFPVDLDLVARLKPRVELAKDIDTREHRINKLTHERNWVKKHADELDIELDSDFMPSSDDERDSEIKHSQKSDKMQIKAAKARLNQLLAQKILGRGVSSRYLSSGIISDLAERLIDSKNSNETIPMLRKESALDAAKNKKLSAFI</sequence>
<evidence type="ECO:0000256" key="2">
    <source>
        <dbReference type="ARBA" id="ARBA00022801"/>
    </source>
</evidence>
<feature type="compositionally biased region" description="Basic and acidic residues" evidence="8">
    <location>
        <begin position="702"/>
        <end position="712"/>
    </location>
</feature>
<dbReference type="CDD" id="cd17946">
    <property type="entry name" value="DEADc_DDX24"/>
    <property type="match status" value="1"/>
</dbReference>
<dbReference type="InterPro" id="IPR027417">
    <property type="entry name" value="P-loop_NTPase"/>
</dbReference>
<feature type="region of interest" description="Disordered" evidence="8">
    <location>
        <begin position="1"/>
        <end position="59"/>
    </location>
</feature>
<keyword evidence="4 7" id="KW-0067">ATP-binding</keyword>
<dbReference type="InterPro" id="IPR011545">
    <property type="entry name" value="DEAD/DEAH_box_helicase_dom"/>
</dbReference>
<feature type="region of interest" description="Disordered" evidence="8">
    <location>
        <begin position="114"/>
        <end position="138"/>
    </location>
</feature>
<dbReference type="SMART" id="SM00487">
    <property type="entry name" value="DEXDc"/>
    <property type="match status" value="1"/>
</dbReference>
<dbReference type="PROSITE" id="PS51192">
    <property type="entry name" value="HELICASE_ATP_BIND_1"/>
    <property type="match status" value="1"/>
</dbReference>
<comment type="caution">
    <text evidence="12">The sequence shown here is derived from an EMBL/GenBank/DDBJ whole genome shotgun (WGS) entry which is preliminary data.</text>
</comment>
<feature type="region of interest" description="Disordered" evidence="8">
    <location>
        <begin position="186"/>
        <end position="229"/>
    </location>
</feature>
<dbReference type="Gene3D" id="3.40.50.300">
    <property type="entry name" value="P-loop containing nucleotide triphosphate hydrolases"/>
    <property type="match status" value="2"/>
</dbReference>
<dbReference type="GO" id="GO:0003724">
    <property type="term" value="F:RNA helicase activity"/>
    <property type="evidence" value="ECO:0007669"/>
    <property type="project" value="UniProtKB-EC"/>
</dbReference>
<feature type="compositionally biased region" description="Basic residues" evidence="8">
    <location>
        <begin position="116"/>
        <end position="135"/>
    </location>
</feature>
<keyword evidence="5 7" id="KW-0694">RNA-binding</keyword>
<evidence type="ECO:0000259" key="11">
    <source>
        <dbReference type="PROSITE" id="PS51195"/>
    </source>
</evidence>
<evidence type="ECO:0000256" key="4">
    <source>
        <dbReference type="ARBA" id="ARBA00022840"/>
    </source>
</evidence>
<feature type="domain" description="Helicase C-terminal" evidence="10">
    <location>
        <begin position="505"/>
        <end position="648"/>
    </location>
</feature>
<comment type="function">
    <text evidence="7">RNA helicase.</text>
</comment>
<feature type="domain" description="Helicase ATP-binding" evidence="9">
    <location>
        <begin position="267"/>
        <end position="451"/>
    </location>
</feature>
<dbReference type="Pfam" id="PF00271">
    <property type="entry name" value="Helicase_C"/>
    <property type="match status" value="1"/>
</dbReference>
<dbReference type="SUPFAM" id="SSF52540">
    <property type="entry name" value="P-loop containing nucleoside triphosphate hydrolases"/>
    <property type="match status" value="1"/>
</dbReference>
<evidence type="ECO:0000256" key="5">
    <source>
        <dbReference type="ARBA" id="ARBA00022884"/>
    </source>
</evidence>
<keyword evidence="3 7" id="KW-0347">Helicase</keyword>
<dbReference type="CDD" id="cd18787">
    <property type="entry name" value="SF2_C_DEAD"/>
    <property type="match status" value="1"/>
</dbReference>
<protein>
    <recommendedName>
        <fullName evidence="7">ATP-dependent RNA helicase</fullName>
        <ecNumber evidence="7">3.6.4.13</ecNumber>
    </recommendedName>
</protein>
<evidence type="ECO:0000259" key="10">
    <source>
        <dbReference type="PROSITE" id="PS51194"/>
    </source>
</evidence>
<dbReference type="OrthoDB" id="4310724at2759"/>
<dbReference type="PANTHER" id="PTHR24031">
    <property type="entry name" value="RNA HELICASE"/>
    <property type="match status" value="1"/>
</dbReference>
<dbReference type="SMART" id="SM00490">
    <property type="entry name" value="HELICc"/>
    <property type="match status" value="1"/>
</dbReference>
<dbReference type="InterPro" id="IPR014001">
    <property type="entry name" value="Helicase_ATP-bd"/>
</dbReference>
<dbReference type="AlphaFoldDB" id="A0A9W8CRS8"/>
<accession>A0A9W8CRS8</accession>
<feature type="compositionally biased region" description="Acidic residues" evidence="8">
    <location>
        <begin position="192"/>
        <end position="229"/>
    </location>
</feature>
<keyword evidence="13" id="KW-1185">Reference proteome</keyword>
<evidence type="ECO:0000313" key="12">
    <source>
        <dbReference type="EMBL" id="KAJ1721137.1"/>
    </source>
</evidence>
<dbReference type="InterPro" id="IPR001650">
    <property type="entry name" value="Helicase_C-like"/>
</dbReference>
<feature type="domain" description="DEAD-box RNA helicase Q" evidence="11">
    <location>
        <begin position="236"/>
        <end position="264"/>
    </location>
</feature>
<keyword evidence="1 7" id="KW-0547">Nucleotide-binding</keyword>
<feature type="short sequence motif" description="Q motif" evidence="6">
    <location>
        <begin position="236"/>
        <end position="264"/>
    </location>
</feature>
<dbReference type="GO" id="GO:0005524">
    <property type="term" value="F:ATP binding"/>
    <property type="evidence" value="ECO:0007669"/>
    <property type="project" value="UniProtKB-UniRule"/>
</dbReference>
<keyword evidence="2 7" id="KW-0378">Hydrolase</keyword>
<name>A0A9W8CRS8_9FUNG</name>
<dbReference type="InterPro" id="IPR014014">
    <property type="entry name" value="RNA_helicase_DEAD_Q_motif"/>
</dbReference>
<feature type="compositionally biased region" description="Low complexity" evidence="8">
    <location>
        <begin position="48"/>
        <end position="58"/>
    </location>
</feature>
<dbReference type="PROSITE" id="PS51194">
    <property type="entry name" value="HELICASE_CTER"/>
    <property type="match status" value="1"/>
</dbReference>
<reference evidence="12" key="1">
    <citation type="submission" date="2022-07" db="EMBL/GenBank/DDBJ databases">
        <title>Phylogenomic reconstructions and comparative analyses of Kickxellomycotina fungi.</title>
        <authorList>
            <person name="Reynolds N.K."/>
            <person name="Stajich J.E."/>
            <person name="Barry K."/>
            <person name="Grigoriev I.V."/>
            <person name="Crous P."/>
            <person name="Smith M.E."/>
        </authorList>
    </citation>
    <scope>NUCLEOTIDE SEQUENCE</scope>
    <source>
        <strain evidence="12">NBRC 32514</strain>
    </source>
</reference>
<comment type="catalytic activity">
    <reaction evidence="7">
        <text>ATP + H2O = ADP + phosphate + H(+)</text>
        <dbReference type="Rhea" id="RHEA:13065"/>
        <dbReference type="ChEBI" id="CHEBI:15377"/>
        <dbReference type="ChEBI" id="CHEBI:15378"/>
        <dbReference type="ChEBI" id="CHEBI:30616"/>
        <dbReference type="ChEBI" id="CHEBI:43474"/>
        <dbReference type="ChEBI" id="CHEBI:456216"/>
        <dbReference type="EC" id="3.6.4.13"/>
    </reaction>
</comment>
<dbReference type="GO" id="GO:0003723">
    <property type="term" value="F:RNA binding"/>
    <property type="evidence" value="ECO:0007669"/>
    <property type="project" value="UniProtKB-UniRule"/>
</dbReference>
<evidence type="ECO:0000259" key="9">
    <source>
        <dbReference type="PROSITE" id="PS51192"/>
    </source>
</evidence>
<organism evidence="12 13">
    <name type="scientific">Coemansia erecta</name>
    <dbReference type="NCBI Taxonomy" id="147472"/>
    <lineage>
        <taxon>Eukaryota</taxon>
        <taxon>Fungi</taxon>
        <taxon>Fungi incertae sedis</taxon>
        <taxon>Zoopagomycota</taxon>
        <taxon>Kickxellomycotina</taxon>
        <taxon>Kickxellomycetes</taxon>
        <taxon>Kickxellales</taxon>
        <taxon>Kickxellaceae</taxon>
        <taxon>Coemansia</taxon>
    </lineage>
</organism>
<dbReference type="EC" id="3.6.4.13" evidence="7"/>
<dbReference type="GO" id="GO:0016787">
    <property type="term" value="F:hydrolase activity"/>
    <property type="evidence" value="ECO:0007669"/>
    <property type="project" value="UniProtKB-KW"/>
</dbReference>
<evidence type="ECO:0000256" key="1">
    <source>
        <dbReference type="ARBA" id="ARBA00022741"/>
    </source>
</evidence>
<dbReference type="PROSITE" id="PS51195">
    <property type="entry name" value="Q_MOTIF"/>
    <property type="match status" value="1"/>
</dbReference>
<feature type="compositionally biased region" description="Low complexity" evidence="8">
    <location>
        <begin position="20"/>
        <end position="34"/>
    </location>
</feature>
<comment type="similarity">
    <text evidence="7">Belongs to the DEAD box helicase family.</text>
</comment>